<dbReference type="InterPro" id="IPR023765">
    <property type="entry name" value="SBP_5_CS"/>
</dbReference>
<dbReference type="RefSeq" id="WP_043667022.1">
    <property type="nucleotide sequence ID" value="NZ_JBQKJI010000014.1"/>
</dbReference>
<evidence type="ECO:0000256" key="4">
    <source>
        <dbReference type="SAM" id="SignalP"/>
    </source>
</evidence>
<proteinExistence type="inferred from homology"/>
<feature type="signal peptide" evidence="4">
    <location>
        <begin position="1"/>
        <end position="20"/>
    </location>
</feature>
<dbReference type="Proteomes" id="UP000238081">
    <property type="component" value="Unassembled WGS sequence"/>
</dbReference>
<comment type="similarity">
    <text evidence="2">Belongs to the bacterial solute-binding protein 5 family.</text>
</comment>
<dbReference type="InterPro" id="IPR000914">
    <property type="entry name" value="SBP_5_dom"/>
</dbReference>
<dbReference type="GO" id="GO:0043190">
    <property type="term" value="C:ATP-binding cassette (ABC) transporter complex"/>
    <property type="evidence" value="ECO:0007669"/>
    <property type="project" value="InterPro"/>
</dbReference>
<keyword evidence="3 4" id="KW-0732">Signal</keyword>
<dbReference type="PROSITE" id="PS51257">
    <property type="entry name" value="PROKAR_LIPOPROTEIN"/>
    <property type="match status" value="1"/>
</dbReference>
<feature type="chain" id="PRO_5038300071" description="Solute-binding protein family 5 domain-containing protein" evidence="4">
    <location>
        <begin position="21"/>
        <end position="574"/>
    </location>
</feature>
<comment type="caution">
    <text evidence="7">The sequence shown here is derived from an EMBL/GenBank/DDBJ whole genome shotgun (WGS) entry which is preliminary data.</text>
</comment>
<dbReference type="SUPFAM" id="SSF53850">
    <property type="entry name" value="Periplasmic binding protein-like II"/>
    <property type="match status" value="1"/>
</dbReference>
<feature type="domain" description="Solute-binding protein family 5" evidence="5">
    <location>
        <begin position="107"/>
        <end position="495"/>
    </location>
</feature>
<dbReference type="Gene3D" id="3.40.190.10">
    <property type="entry name" value="Periplasmic binding protein-like II"/>
    <property type="match status" value="1"/>
</dbReference>
<comment type="subcellular location">
    <subcellularLocation>
        <location evidence="1">Cell membrane</location>
        <topology evidence="1">Lipid-anchor</topology>
    </subcellularLocation>
</comment>
<dbReference type="Gene3D" id="3.90.76.10">
    <property type="entry name" value="Dipeptide-binding Protein, Domain 1"/>
    <property type="match status" value="1"/>
</dbReference>
<dbReference type="InterPro" id="IPR039424">
    <property type="entry name" value="SBP_5"/>
</dbReference>
<evidence type="ECO:0000259" key="5">
    <source>
        <dbReference type="Pfam" id="PF00496"/>
    </source>
</evidence>
<protein>
    <recommendedName>
        <fullName evidence="5">Solute-binding protein family 5 domain-containing protein</fullName>
    </recommendedName>
</protein>
<dbReference type="PANTHER" id="PTHR30290:SF81">
    <property type="entry name" value="OLIGOPEPTIDE-BINDING PROTEIN OPPA"/>
    <property type="match status" value="1"/>
</dbReference>
<organism evidence="7 8">
    <name type="scientific">Clostridium butyricum</name>
    <dbReference type="NCBI Taxonomy" id="1492"/>
    <lineage>
        <taxon>Bacteria</taxon>
        <taxon>Bacillati</taxon>
        <taxon>Bacillota</taxon>
        <taxon>Clostridia</taxon>
        <taxon>Eubacteriales</taxon>
        <taxon>Clostridiaceae</taxon>
        <taxon>Clostridium</taxon>
    </lineage>
</organism>
<dbReference type="GO" id="GO:0015833">
    <property type="term" value="P:peptide transport"/>
    <property type="evidence" value="ECO:0007669"/>
    <property type="project" value="TreeGrafter"/>
</dbReference>
<dbReference type="PIRSF" id="PIRSF002741">
    <property type="entry name" value="MppA"/>
    <property type="match status" value="1"/>
</dbReference>
<evidence type="ECO:0000256" key="3">
    <source>
        <dbReference type="ARBA" id="ARBA00022729"/>
    </source>
</evidence>
<dbReference type="PANTHER" id="PTHR30290">
    <property type="entry name" value="PERIPLASMIC BINDING COMPONENT OF ABC TRANSPORTER"/>
    <property type="match status" value="1"/>
</dbReference>
<evidence type="ECO:0000313" key="8">
    <source>
        <dbReference type="Proteomes" id="UP000238081"/>
    </source>
</evidence>
<evidence type="ECO:0000256" key="2">
    <source>
        <dbReference type="ARBA" id="ARBA00005695"/>
    </source>
</evidence>
<sequence>MKFKKIIAAMSLVLSISMLVGCGQGASQETSADVDNGAQSASVENKKYEAEDMSKLPQVAKDRKDTLIIGTESPKGVFNPLFANSVYDTNISRTMYERLLECDEHGEPTPRLAESYSVSDDGLSVTYKIRKDANWSDGTPITSKDVEITWEILADKSYDGQADVINGTYTVQGIKDYHDGKAESISGIELVDDKTVTFHLTNYYPFAAQDIAFYEIVPSSWYGTLYKHGDCSGLKSTYTEPGPVSGAYKLTSYEQGQEVKMEANDKFYLGAPKIKNIIWKVDTQDNVLQFLKSGEIDMDWVVANNDNIDDVESAGFLGYQNYLDNGYSYIALNQTLPQFQDPAVRKALTIGLNRKKIVDTTSDKYGKVINIPESSTAWTYKEPKETYDYDVEKAKKMLDDAGWKVGSDGIREKDGVKLSCHFLCPTGNEFYSTLLSVLDHDWKELGVDYTGEQIDFNALCTKTDNKDFEAYCMAWSLNPIPSGETTFASYGSQNYNTYKDDKVDDLLKQIAAEHDKDKIKELYGEYYDELNESLPYICLQQKIRNYSISGRVKGIEISSYVPFYLSLYKATIEG</sequence>
<dbReference type="GO" id="GO:0042597">
    <property type="term" value="C:periplasmic space"/>
    <property type="evidence" value="ECO:0007669"/>
    <property type="project" value="UniProtKB-ARBA"/>
</dbReference>
<dbReference type="EMBL" id="LRDH01000142">
    <property type="protein sequence ID" value="PPV12456.1"/>
    <property type="molecule type" value="Genomic_DNA"/>
</dbReference>
<evidence type="ECO:0000313" key="6">
    <source>
        <dbReference type="EMBL" id="PPV12456.1"/>
    </source>
</evidence>
<accession>A0A2S7F7Z0</accession>
<dbReference type="AlphaFoldDB" id="A0A2S7F7Z0"/>
<evidence type="ECO:0000313" key="7">
    <source>
        <dbReference type="EMBL" id="PPV13333.1"/>
    </source>
</evidence>
<dbReference type="GO" id="GO:1904680">
    <property type="term" value="F:peptide transmembrane transporter activity"/>
    <property type="evidence" value="ECO:0007669"/>
    <property type="project" value="TreeGrafter"/>
</dbReference>
<reference evidence="7 8" key="1">
    <citation type="submission" date="2016-01" db="EMBL/GenBank/DDBJ databases">
        <title>Characterization of the Clostridium difficile lineages that are prevalent in Hong Kong and China.</title>
        <authorList>
            <person name="Kwok J.S.-L."/>
            <person name="Lam W.-Y."/>
            <person name="Ip M."/>
            <person name="Chan T.-F."/>
            <person name="Hawkey P.M."/>
            <person name="Tsui S.K.-W."/>
        </authorList>
    </citation>
    <scope>NUCLEOTIDE SEQUENCE [LARGE SCALE GENOMIC DNA]</scope>
    <source>
        <strain evidence="7 8">300064</strain>
    </source>
</reference>
<name>A0A2S7F7Z0_CLOBU</name>
<dbReference type="InterPro" id="IPR030678">
    <property type="entry name" value="Peptide/Ni-bd"/>
</dbReference>
<dbReference type="Pfam" id="PF00496">
    <property type="entry name" value="SBP_bac_5"/>
    <property type="match status" value="1"/>
</dbReference>
<dbReference type="EMBL" id="LRDH01000123">
    <property type="protein sequence ID" value="PPV13333.1"/>
    <property type="molecule type" value="Genomic_DNA"/>
</dbReference>
<dbReference type="Gene3D" id="3.10.105.10">
    <property type="entry name" value="Dipeptide-binding Protein, Domain 3"/>
    <property type="match status" value="1"/>
</dbReference>
<evidence type="ECO:0000256" key="1">
    <source>
        <dbReference type="ARBA" id="ARBA00004193"/>
    </source>
</evidence>
<dbReference type="PROSITE" id="PS01040">
    <property type="entry name" value="SBP_BACTERIAL_5"/>
    <property type="match status" value="1"/>
</dbReference>
<gene>
    <name evidence="7" type="ORF">AWN73_16615</name>
    <name evidence="6" type="ORF">AWN73_18660</name>
</gene>